<evidence type="ECO:0000313" key="12">
    <source>
        <dbReference type="EMBL" id="KJE93603.1"/>
    </source>
</evidence>
<evidence type="ECO:0000259" key="11">
    <source>
        <dbReference type="PROSITE" id="PS50011"/>
    </source>
</evidence>
<dbReference type="GO" id="GO:0005886">
    <property type="term" value="C:plasma membrane"/>
    <property type="evidence" value="ECO:0007669"/>
    <property type="project" value="TreeGrafter"/>
</dbReference>
<feature type="signal peptide" evidence="10">
    <location>
        <begin position="1"/>
        <end position="25"/>
    </location>
</feature>
<dbReference type="FunFam" id="1.10.510.10:FF:000554">
    <property type="entry name" value="Predicted protein"/>
    <property type="match status" value="1"/>
</dbReference>
<evidence type="ECO:0000256" key="2">
    <source>
        <dbReference type="ARBA" id="ARBA00022679"/>
    </source>
</evidence>
<keyword evidence="13" id="KW-1185">Reference proteome</keyword>
<accession>A0A0D2WR64</accession>
<evidence type="ECO:0000256" key="8">
    <source>
        <dbReference type="ARBA" id="ARBA00023137"/>
    </source>
</evidence>
<reference evidence="13" key="1">
    <citation type="submission" date="2011-02" db="EMBL/GenBank/DDBJ databases">
        <title>The Genome Sequence of Capsaspora owczarzaki ATCC 30864.</title>
        <authorList>
            <person name="Russ C."/>
            <person name="Cuomo C."/>
            <person name="Burger G."/>
            <person name="Gray M.W."/>
            <person name="Holland P.W.H."/>
            <person name="King N."/>
            <person name="Lang F.B.F."/>
            <person name="Roger A.J."/>
            <person name="Ruiz-Trillo I."/>
            <person name="Young S.K."/>
            <person name="Zeng Q."/>
            <person name="Gargeya S."/>
            <person name="Alvarado L."/>
            <person name="Berlin A."/>
            <person name="Chapman S.B."/>
            <person name="Chen Z."/>
            <person name="Freedman E."/>
            <person name="Gellesch M."/>
            <person name="Goldberg J."/>
            <person name="Griggs A."/>
            <person name="Gujja S."/>
            <person name="Heilman E."/>
            <person name="Heiman D."/>
            <person name="Howarth C."/>
            <person name="Mehta T."/>
            <person name="Neiman D."/>
            <person name="Pearson M."/>
            <person name="Roberts A."/>
            <person name="Saif S."/>
            <person name="Shea T."/>
            <person name="Shenoy N."/>
            <person name="Sisk P."/>
            <person name="Stolte C."/>
            <person name="Sykes S."/>
            <person name="White J."/>
            <person name="Yandava C."/>
            <person name="Haas B."/>
            <person name="Nusbaum C."/>
            <person name="Birren B."/>
        </authorList>
    </citation>
    <scope>NUCLEOTIDE SEQUENCE</scope>
    <source>
        <strain evidence="13">ATCC 30864</strain>
    </source>
</reference>
<feature type="chain" id="PRO_5002254586" evidence="10">
    <location>
        <begin position="26"/>
        <end position="994"/>
    </location>
</feature>
<evidence type="ECO:0000256" key="5">
    <source>
        <dbReference type="ARBA" id="ARBA00022741"/>
    </source>
</evidence>
<dbReference type="Gene3D" id="3.30.200.20">
    <property type="entry name" value="Phosphorylase Kinase, domain 1"/>
    <property type="match status" value="1"/>
</dbReference>
<evidence type="ECO:0000256" key="3">
    <source>
        <dbReference type="ARBA" id="ARBA00022729"/>
    </source>
</evidence>
<dbReference type="Pfam" id="PF13855">
    <property type="entry name" value="LRR_8"/>
    <property type="match status" value="1"/>
</dbReference>
<keyword evidence="2" id="KW-0808">Transferase</keyword>
<dbReference type="InterPro" id="IPR050122">
    <property type="entry name" value="RTK"/>
</dbReference>
<dbReference type="InterPro" id="IPR001611">
    <property type="entry name" value="Leu-rich_rpt"/>
</dbReference>
<dbReference type="AlphaFoldDB" id="A0A0D2WR64"/>
<dbReference type="InParanoid" id="A0A0D2WR64"/>
<evidence type="ECO:0000256" key="10">
    <source>
        <dbReference type="SAM" id="SignalP"/>
    </source>
</evidence>
<keyword evidence="6 12" id="KW-0418">Kinase</keyword>
<dbReference type="PROSITE" id="PS00109">
    <property type="entry name" value="PROTEIN_KINASE_TYR"/>
    <property type="match status" value="1"/>
</dbReference>
<sequence length="994" mass="101554">MTPKQLAFGLLLLFCVVNHLQLAHAVDACSVCNCGATIVSCEGRTLTAIPSGIPVTTVVLQLYSNQITGIPANALTGLTALRILHLYSNQITSISASAFTGLMSLNQLYATTLNARIRSASFLLCWTCRFLFSNPFTTLPPGLFKGLPNVLYLTNLSNRLYLYLSPNNFTYGGNTAAPPSTYGDAANPYKCDTVCATCYASGNDSCCGPNCLTCTSSAACNQCYDGYGLMSGSCVPLASIASAASVASTQAASAASAASVASSRSASIASASVASVASAATKALIASVASAASTQSASAASVASTKSASVASVASVSVASAASAATYASIASTQFASAASTKSASAASIASASVASVASAATYASIASTQFASAASTKSASAASIASASVASVASAATFASIASDASVASTQFASVASIASISVAAAATDASVASSASALAALVASVASDASASAASVASTKSASVAAVASASVASVASAATIATIASDASAVSFQFASAASVASTKSVSAASIASALAASGASVASSASASAASVASSIATIGGGSQGGSSSAAAVAAAGASVAIIAIIAVAFLVLRRRRSQRRSIARPKDSARPVYQEALEMSISPSTESYKGDDSSAPIVYDQIQPEPQDPACPIYLEADEVTISPLNHSTRAHTAENTSASAVPAQKQPEPLYQAMSITSTDDYASVYVEGSNSRHIREDLTLVKHLASGNFGDVALGQVPFSVLPQRAQSLLGPAASDTVQVAVKSLKSDADEKSRKDFESEAKLMAPFVHPNVVRLLAALVESEPHLVLLEFVQYGDLRTLLQKSKLHSLWWTQNEQVHAIRQIALGMEYLGTLHFVHRDLAARNCLVGQGMVVKIADFGLSRELTDENDYYRMETRGKLPVKWMAPETITFRKFSSMSDVWSFGVTAWECCSYGTMPYRKMSGAETLAHVEAGGRLPQPEYCATDLFSLMLSCWSLLPELRPNFTQLVKALATFEDGTPIRDIGGML</sequence>
<keyword evidence="1" id="KW-0433">Leucine-rich repeat</keyword>
<dbReference type="GO" id="GO:0043235">
    <property type="term" value="C:receptor complex"/>
    <property type="evidence" value="ECO:0007669"/>
    <property type="project" value="TreeGrafter"/>
</dbReference>
<evidence type="ECO:0000256" key="9">
    <source>
        <dbReference type="SAM" id="Phobius"/>
    </source>
</evidence>
<dbReference type="SMART" id="SM00219">
    <property type="entry name" value="TyrKc"/>
    <property type="match status" value="1"/>
</dbReference>
<organism evidence="12 13">
    <name type="scientific">Capsaspora owczarzaki (strain ATCC 30864)</name>
    <dbReference type="NCBI Taxonomy" id="595528"/>
    <lineage>
        <taxon>Eukaryota</taxon>
        <taxon>Filasterea</taxon>
        <taxon>Capsaspora</taxon>
    </lineage>
</organism>
<name>A0A0D2WR64_CAPO3</name>
<dbReference type="PRINTS" id="PR00109">
    <property type="entry name" value="TYRKINASE"/>
</dbReference>
<dbReference type="GO" id="GO:0005524">
    <property type="term" value="F:ATP binding"/>
    <property type="evidence" value="ECO:0007669"/>
    <property type="project" value="UniProtKB-KW"/>
</dbReference>
<evidence type="ECO:0000313" key="13">
    <source>
        <dbReference type="Proteomes" id="UP000008743"/>
    </source>
</evidence>
<dbReference type="CDD" id="cd00192">
    <property type="entry name" value="PTKc"/>
    <property type="match status" value="1"/>
</dbReference>
<dbReference type="InterPro" id="IPR020635">
    <property type="entry name" value="Tyr_kinase_cat_dom"/>
</dbReference>
<dbReference type="InterPro" id="IPR006212">
    <property type="entry name" value="Furin_repeat"/>
</dbReference>
<keyword evidence="9" id="KW-1133">Transmembrane helix</keyword>
<dbReference type="InterPro" id="IPR003591">
    <property type="entry name" value="Leu-rich_rpt_typical-subtyp"/>
</dbReference>
<dbReference type="Gene3D" id="3.80.10.10">
    <property type="entry name" value="Ribonuclease Inhibitor"/>
    <property type="match status" value="1"/>
</dbReference>
<keyword evidence="4" id="KW-0677">Repeat</keyword>
<dbReference type="Pfam" id="PF07714">
    <property type="entry name" value="PK_Tyr_Ser-Thr"/>
    <property type="match status" value="1"/>
</dbReference>
<dbReference type="Proteomes" id="UP000008743">
    <property type="component" value="Unassembled WGS sequence"/>
</dbReference>
<dbReference type="SUPFAM" id="SSF52058">
    <property type="entry name" value="L domain-like"/>
    <property type="match status" value="1"/>
</dbReference>
<dbReference type="InterPro" id="IPR001245">
    <property type="entry name" value="Ser-Thr/Tyr_kinase_cat_dom"/>
</dbReference>
<dbReference type="InterPro" id="IPR032675">
    <property type="entry name" value="LRR_dom_sf"/>
</dbReference>
<dbReference type="PANTHER" id="PTHR24416">
    <property type="entry name" value="TYROSINE-PROTEIN KINASE RECEPTOR"/>
    <property type="match status" value="1"/>
</dbReference>
<dbReference type="PANTHER" id="PTHR24416:SF611">
    <property type="entry name" value="TYROSINE-PROTEIN KINASE TRANSMEMBRANE RECEPTOR ROR"/>
    <property type="match status" value="1"/>
</dbReference>
<keyword evidence="7" id="KW-0067">ATP-binding</keyword>
<dbReference type="EMBL" id="KE346365">
    <property type="protein sequence ID" value="KJE93603.1"/>
    <property type="molecule type" value="Genomic_DNA"/>
</dbReference>
<dbReference type="PROSITE" id="PS51450">
    <property type="entry name" value="LRR"/>
    <property type="match status" value="1"/>
</dbReference>
<dbReference type="InterPro" id="IPR000719">
    <property type="entry name" value="Prot_kinase_dom"/>
</dbReference>
<evidence type="ECO:0000256" key="1">
    <source>
        <dbReference type="ARBA" id="ARBA00022614"/>
    </source>
</evidence>
<keyword evidence="3 10" id="KW-0732">Signal</keyword>
<protein>
    <submittedName>
        <fullName evidence="12">TKL protein kinase</fullName>
    </submittedName>
</protein>
<dbReference type="SMART" id="SM00013">
    <property type="entry name" value="LRRNT"/>
    <property type="match status" value="1"/>
</dbReference>
<dbReference type="SUPFAM" id="SSF57184">
    <property type="entry name" value="Growth factor receptor domain"/>
    <property type="match status" value="1"/>
</dbReference>
<dbReference type="InterPro" id="IPR000372">
    <property type="entry name" value="LRRNT"/>
</dbReference>
<dbReference type="SUPFAM" id="SSF56112">
    <property type="entry name" value="Protein kinase-like (PK-like)"/>
    <property type="match status" value="1"/>
</dbReference>
<dbReference type="PhylomeDB" id="A0A0D2WR64"/>
<dbReference type="InterPro" id="IPR008266">
    <property type="entry name" value="Tyr_kinase_AS"/>
</dbReference>
<proteinExistence type="predicted"/>
<keyword evidence="8" id="KW-0829">Tyrosine-protein kinase</keyword>
<evidence type="ECO:0000256" key="7">
    <source>
        <dbReference type="ARBA" id="ARBA00022840"/>
    </source>
</evidence>
<dbReference type="InterPro" id="IPR009030">
    <property type="entry name" value="Growth_fac_rcpt_cys_sf"/>
</dbReference>
<feature type="transmembrane region" description="Helical" evidence="9">
    <location>
        <begin position="554"/>
        <end position="577"/>
    </location>
</feature>
<keyword evidence="9" id="KW-0472">Membrane</keyword>
<feature type="domain" description="Protein kinase" evidence="11">
    <location>
        <begin position="705"/>
        <end position="981"/>
    </location>
</feature>
<dbReference type="eggNOG" id="KOG1026">
    <property type="taxonomic scope" value="Eukaryota"/>
</dbReference>
<dbReference type="OrthoDB" id="4062651at2759"/>
<dbReference type="SMART" id="SM00369">
    <property type="entry name" value="LRR_TYP"/>
    <property type="match status" value="2"/>
</dbReference>
<dbReference type="GO" id="GO:0007169">
    <property type="term" value="P:cell surface receptor protein tyrosine kinase signaling pathway"/>
    <property type="evidence" value="ECO:0007669"/>
    <property type="project" value="TreeGrafter"/>
</dbReference>
<dbReference type="STRING" id="595528.A0A0D2WR64"/>
<dbReference type="Gene3D" id="1.10.510.10">
    <property type="entry name" value="Transferase(Phosphotransferase) domain 1"/>
    <property type="match status" value="1"/>
</dbReference>
<evidence type="ECO:0000256" key="4">
    <source>
        <dbReference type="ARBA" id="ARBA00022737"/>
    </source>
</evidence>
<dbReference type="CDD" id="cd00064">
    <property type="entry name" value="FU"/>
    <property type="match status" value="1"/>
</dbReference>
<keyword evidence="5" id="KW-0547">Nucleotide-binding</keyword>
<dbReference type="InterPro" id="IPR011009">
    <property type="entry name" value="Kinase-like_dom_sf"/>
</dbReference>
<dbReference type="GO" id="GO:0004714">
    <property type="term" value="F:transmembrane receptor protein tyrosine kinase activity"/>
    <property type="evidence" value="ECO:0007669"/>
    <property type="project" value="TreeGrafter"/>
</dbReference>
<dbReference type="PROSITE" id="PS50011">
    <property type="entry name" value="PROTEIN_KINASE_DOM"/>
    <property type="match status" value="1"/>
</dbReference>
<evidence type="ECO:0000256" key="6">
    <source>
        <dbReference type="ARBA" id="ARBA00022777"/>
    </source>
</evidence>
<gene>
    <name evidence="12" type="ORF">CAOG_004365</name>
</gene>
<keyword evidence="9" id="KW-0812">Transmembrane</keyword>